<accession>A0A3D9ULS3</accession>
<organism evidence="1 2">
    <name type="scientific">Calidifontibacter indicus</name>
    <dbReference type="NCBI Taxonomy" id="419650"/>
    <lineage>
        <taxon>Bacteria</taxon>
        <taxon>Bacillati</taxon>
        <taxon>Actinomycetota</taxon>
        <taxon>Actinomycetes</taxon>
        <taxon>Micrococcales</taxon>
        <taxon>Dermacoccaceae</taxon>
        <taxon>Calidifontibacter</taxon>
    </lineage>
</organism>
<gene>
    <name evidence="1" type="ORF">DFJ65_0302</name>
</gene>
<dbReference type="AlphaFoldDB" id="A0A3D9ULS3"/>
<evidence type="ECO:0000313" key="2">
    <source>
        <dbReference type="Proteomes" id="UP000256253"/>
    </source>
</evidence>
<dbReference type="Proteomes" id="UP000256253">
    <property type="component" value="Unassembled WGS sequence"/>
</dbReference>
<comment type="caution">
    <text evidence="1">The sequence shown here is derived from an EMBL/GenBank/DDBJ whole genome shotgun (WGS) entry which is preliminary data.</text>
</comment>
<proteinExistence type="predicted"/>
<protein>
    <submittedName>
        <fullName evidence="1">Uncharacterized protein</fullName>
    </submittedName>
</protein>
<dbReference type="RefSeq" id="WP_115921490.1">
    <property type="nucleotide sequence ID" value="NZ_QTUA01000001.1"/>
</dbReference>
<keyword evidence="2" id="KW-1185">Reference proteome</keyword>
<dbReference type="OrthoDB" id="3577648at2"/>
<dbReference type="EMBL" id="QTUA01000001">
    <property type="protein sequence ID" value="REF29363.1"/>
    <property type="molecule type" value="Genomic_DNA"/>
</dbReference>
<reference evidence="1 2" key="1">
    <citation type="submission" date="2018-08" db="EMBL/GenBank/DDBJ databases">
        <title>Sequencing the genomes of 1000 actinobacteria strains.</title>
        <authorList>
            <person name="Klenk H.-P."/>
        </authorList>
    </citation>
    <scope>NUCLEOTIDE SEQUENCE [LARGE SCALE GENOMIC DNA]</scope>
    <source>
        <strain evidence="1 2">DSM 22967</strain>
    </source>
</reference>
<name>A0A3D9ULS3_9MICO</name>
<sequence>MKINQSARKHGIADEDILHAATHRAYESEPDDDVPAKQFVLGFDSHGRILELAIVTFDSGNQLVIHAMKARRSVLGLLD</sequence>
<evidence type="ECO:0000313" key="1">
    <source>
        <dbReference type="EMBL" id="REF29363.1"/>
    </source>
</evidence>